<feature type="region of interest" description="Disordered" evidence="1">
    <location>
        <begin position="17"/>
        <end position="49"/>
    </location>
</feature>
<accession>A0A1D8B4K4</accession>
<proteinExistence type="predicted"/>
<dbReference type="EMBL" id="CP017298">
    <property type="protein sequence ID" value="AOS48072.1"/>
    <property type="molecule type" value="Genomic_DNA"/>
</dbReference>
<name>A0A1D8B4K4_9ACTO</name>
<dbReference type="SUPFAM" id="SSF51445">
    <property type="entry name" value="(Trans)glycosidases"/>
    <property type="match status" value="1"/>
</dbReference>
<evidence type="ECO:0008006" key="4">
    <source>
        <dbReference type="Google" id="ProtNLM"/>
    </source>
</evidence>
<dbReference type="AlphaFoldDB" id="A0A1D8B4K4"/>
<organism evidence="2 3">
    <name type="scientific">Pauljensenia hongkongensis</name>
    <dbReference type="NCBI Taxonomy" id="178339"/>
    <lineage>
        <taxon>Bacteria</taxon>
        <taxon>Bacillati</taxon>
        <taxon>Actinomycetota</taxon>
        <taxon>Actinomycetes</taxon>
        <taxon>Actinomycetales</taxon>
        <taxon>Actinomycetaceae</taxon>
        <taxon>Pauljensenia</taxon>
    </lineage>
</organism>
<reference evidence="2 3" key="1">
    <citation type="submission" date="2016-09" db="EMBL/GenBank/DDBJ databases">
        <title>Complete genome sequence of Actinomyces hongkongensis HKU8.</title>
        <authorList>
            <person name="Gao Y.-X."/>
            <person name="Zhou Y.-Y."/>
            <person name="Xie Y."/>
            <person name="Wang M."/>
            <person name="Wang S.-J."/>
            <person name="Shen S.-G."/>
        </authorList>
    </citation>
    <scope>NUCLEOTIDE SEQUENCE [LARGE SCALE GENOMIC DNA]</scope>
    <source>
        <strain evidence="2 3">HKU8</strain>
    </source>
</reference>
<gene>
    <name evidence="2" type="ORF">BH719_08680</name>
</gene>
<evidence type="ECO:0000256" key="1">
    <source>
        <dbReference type="SAM" id="MobiDB-lite"/>
    </source>
</evidence>
<feature type="compositionally biased region" description="Low complexity" evidence="1">
    <location>
        <begin position="19"/>
        <end position="38"/>
    </location>
</feature>
<keyword evidence="3" id="KW-1185">Reference proteome</keyword>
<sequence length="335" mass="35159">MVLAALLLVGCAPVSPHEGAPTAPPTTGAASASGAAGTDDGQSARQGDATADVMRGVTLDSVDDLGAAERAIDALPFTATVRLVTDPERGPDDYQEAITALSSRARLVVQLVDSTAMAGLGVEEARSRARAFVQRYAGQVEVWEVGNEVNGAWAGTGPQEINAKVLAMAEQVRAAGEPTAITVNLWSRPDCYEEEWEDEAAYLATVPAPLAGAIDYAFLSAYETACDPVQRPSAAEVGDALEALGAAFPKARLGIGEIGAQRGEDSDSGHIISEPTRDEKIAVARRWIGMNGQLAQRFGDRYVGGWFWWYFRQDVAEAPAGESIGGELADLLGAL</sequence>
<dbReference type="Proteomes" id="UP000095214">
    <property type="component" value="Chromosome"/>
</dbReference>
<dbReference type="Gene3D" id="3.20.20.80">
    <property type="entry name" value="Glycosidases"/>
    <property type="match status" value="1"/>
</dbReference>
<dbReference type="STRING" id="178339.BH719_08680"/>
<protein>
    <recommendedName>
        <fullName evidence="4">Tat pathway signal sequence</fullName>
    </recommendedName>
</protein>
<evidence type="ECO:0000313" key="3">
    <source>
        <dbReference type="Proteomes" id="UP000095214"/>
    </source>
</evidence>
<dbReference type="InterPro" id="IPR017853">
    <property type="entry name" value="GH"/>
</dbReference>
<dbReference type="KEGG" id="phon:BH719_08680"/>
<evidence type="ECO:0000313" key="2">
    <source>
        <dbReference type="EMBL" id="AOS48072.1"/>
    </source>
</evidence>
<dbReference type="OrthoDB" id="5538531at2"/>